<evidence type="ECO:0000313" key="3">
    <source>
        <dbReference type="Proteomes" id="UP000824469"/>
    </source>
</evidence>
<proteinExistence type="predicted"/>
<dbReference type="Proteomes" id="UP000824469">
    <property type="component" value="Unassembled WGS sequence"/>
</dbReference>
<name>A0AA38CEK3_TAXCH</name>
<sequence length="80" mass="9280">TLKEEDGICEEQEDEAGEELEELNGSHVHFLTIKGIDEEDDYEERVTEMNNESYAVMTREKANKKEKVVQPAKRSKEPPR</sequence>
<accession>A0AA38CEK3</accession>
<feature type="region of interest" description="Disordered" evidence="1">
    <location>
        <begin position="1"/>
        <end position="23"/>
    </location>
</feature>
<dbReference type="AlphaFoldDB" id="A0AA38CEK3"/>
<feature type="compositionally biased region" description="Acidic residues" evidence="1">
    <location>
        <begin position="7"/>
        <end position="22"/>
    </location>
</feature>
<gene>
    <name evidence="2" type="ORF">KI387_029055</name>
</gene>
<evidence type="ECO:0000256" key="1">
    <source>
        <dbReference type="SAM" id="MobiDB-lite"/>
    </source>
</evidence>
<protein>
    <submittedName>
        <fullName evidence="2">Uncharacterized protein</fullName>
    </submittedName>
</protein>
<evidence type="ECO:0000313" key="2">
    <source>
        <dbReference type="EMBL" id="KAH9297373.1"/>
    </source>
</evidence>
<feature type="non-terminal residue" evidence="2">
    <location>
        <position position="1"/>
    </location>
</feature>
<feature type="non-terminal residue" evidence="2">
    <location>
        <position position="80"/>
    </location>
</feature>
<feature type="region of interest" description="Disordered" evidence="1">
    <location>
        <begin position="60"/>
        <end position="80"/>
    </location>
</feature>
<keyword evidence="3" id="KW-1185">Reference proteome</keyword>
<dbReference type="EMBL" id="JAHRHJ020000010">
    <property type="protein sequence ID" value="KAH9297373.1"/>
    <property type="molecule type" value="Genomic_DNA"/>
</dbReference>
<organism evidence="2 3">
    <name type="scientific">Taxus chinensis</name>
    <name type="common">Chinese yew</name>
    <name type="synonym">Taxus wallichiana var. chinensis</name>
    <dbReference type="NCBI Taxonomy" id="29808"/>
    <lineage>
        <taxon>Eukaryota</taxon>
        <taxon>Viridiplantae</taxon>
        <taxon>Streptophyta</taxon>
        <taxon>Embryophyta</taxon>
        <taxon>Tracheophyta</taxon>
        <taxon>Spermatophyta</taxon>
        <taxon>Pinopsida</taxon>
        <taxon>Pinidae</taxon>
        <taxon>Conifers II</taxon>
        <taxon>Cupressales</taxon>
        <taxon>Taxaceae</taxon>
        <taxon>Taxus</taxon>
    </lineage>
</organism>
<comment type="caution">
    <text evidence="2">The sequence shown here is derived from an EMBL/GenBank/DDBJ whole genome shotgun (WGS) entry which is preliminary data.</text>
</comment>
<reference evidence="2 3" key="1">
    <citation type="journal article" date="2021" name="Nat. Plants">
        <title>The Taxus genome provides insights into paclitaxel biosynthesis.</title>
        <authorList>
            <person name="Xiong X."/>
            <person name="Gou J."/>
            <person name="Liao Q."/>
            <person name="Li Y."/>
            <person name="Zhou Q."/>
            <person name="Bi G."/>
            <person name="Li C."/>
            <person name="Du R."/>
            <person name="Wang X."/>
            <person name="Sun T."/>
            <person name="Guo L."/>
            <person name="Liang H."/>
            <person name="Lu P."/>
            <person name="Wu Y."/>
            <person name="Zhang Z."/>
            <person name="Ro D.K."/>
            <person name="Shang Y."/>
            <person name="Huang S."/>
            <person name="Yan J."/>
        </authorList>
    </citation>
    <scope>NUCLEOTIDE SEQUENCE [LARGE SCALE GENOMIC DNA]</scope>
    <source>
        <strain evidence="2">Ta-2019</strain>
    </source>
</reference>